<gene>
    <name evidence="5" type="ORF">METZ01_LOCUS502361</name>
</gene>
<evidence type="ECO:0000256" key="1">
    <source>
        <dbReference type="ARBA" id="ARBA00006739"/>
    </source>
</evidence>
<reference evidence="5" key="1">
    <citation type="submission" date="2018-05" db="EMBL/GenBank/DDBJ databases">
        <authorList>
            <person name="Lanie J.A."/>
            <person name="Ng W.-L."/>
            <person name="Kazmierczak K.M."/>
            <person name="Andrzejewski T.M."/>
            <person name="Davidsen T.M."/>
            <person name="Wayne K.J."/>
            <person name="Tettelin H."/>
            <person name="Glass J.I."/>
            <person name="Rusch D."/>
            <person name="Podicherti R."/>
            <person name="Tsui H.-C.T."/>
            <person name="Winkler M.E."/>
        </authorList>
    </citation>
    <scope>NUCLEOTIDE SEQUENCE</scope>
</reference>
<name>A0A383DY78_9ZZZZ</name>
<evidence type="ECO:0000256" key="2">
    <source>
        <dbReference type="ARBA" id="ARBA00022676"/>
    </source>
</evidence>
<protein>
    <recommendedName>
        <fullName evidence="4">Glycosyltransferase 2-like domain-containing protein</fullName>
    </recommendedName>
</protein>
<dbReference type="InterPro" id="IPR050834">
    <property type="entry name" value="Glycosyltransf_2"/>
</dbReference>
<evidence type="ECO:0000256" key="3">
    <source>
        <dbReference type="ARBA" id="ARBA00022679"/>
    </source>
</evidence>
<dbReference type="Pfam" id="PF00535">
    <property type="entry name" value="Glycos_transf_2"/>
    <property type="match status" value="1"/>
</dbReference>
<accession>A0A383DY78</accession>
<dbReference type="Gene3D" id="3.90.550.10">
    <property type="entry name" value="Spore Coat Polysaccharide Biosynthesis Protein SpsA, Chain A"/>
    <property type="match status" value="1"/>
</dbReference>
<dbReference type="AlphaFoldDB" id="A0A383DY78"/>
<dbReference type="PANTHER" id="PTHR43685:SF5">
    <property type="entry name" value="GLYCOSYLTRANSFERASE EPSE-RELATED"/>
    <property type="match status" value="1"/>
</dbReference>
<keyword evidence="2" id="KW-0328">Glycosyltransferase</keyword>
<dbReference type="CDD" id="cd00761">
    <property type="entry name" value="Glyco_tranf_GTA_type"/>
    <property type="match status" value="1"/>
</dbReference>
<dbReference type="SUPFAM" id="SSF53448">
    <property type="entry name" value="Nucleotide-diphospho-sugar transferases"/>
    <property type="match status" value="1"/>
</dbReference>
<dbReference type="GO" id="GO:0016757">
    <property type="term" value="F:glycosyltransferase activity"/>
    <property type="evidence" value="ECO:0007669"/>
    <property type="project" value="UniProtKB-KW"/>
</dbReference>
<feature type="non-terminal residue" evidence="5">
    <location>
        <position position="194"/>
    </location>
</feature>
<sequence length="194" mass="22222">MPLVTVLMPVCNGEKYLSQAIDSVLNQTFTDYELLIVDDCSSDHSTNIIKTYMDKRIKLIINKRNIGQTKTLNKGIDLAMGRYIARIDQDDMYHKDKLLKQINMATKNNYDVVGTWSYGINKINNKIYKTEHPIDNNDIKKSMIISLPFTHSAILIKTNRLKEVNKYPEDIKMVMDYGLIVNLAIKGCSFANIP</sequence>
<dbReference type="EMBL" id="UINC01221249">
    <property type="protein sequence ID" value="SVE49507.1"/>
    <property type="molecule type" value="Genomic_DNA"/>
</dbReference>
<dbReference type="InterPro" id="IPR029044">
    <property type="entry name" value="Nucleotide-diphossugar_trans"/>
</dbReference>
<keyword evidence="3" id="KW-0808">Transferase</keyword>
<comment type="similarity">
    <text evidence="1">Belongs to the glycosyltransferase 2 family.</text>
</comment>
<evidence type="ECO:0000259" key="4">
    <source>
        <dbReference type="Pfam" id="PF00535"/>
    </source>
</evidence>
<dbReference type="PANTHER" id="PTHR43685">
    <property type="entry name" value="GLYCOSYLTRANSFERASE"/>
    <property type="match status" value="1"/>
</dbReference>
<dbReference type="InterPro" id="IPR001173">
    <property type="entry name" value="Glyco_trans_2-like"/>
</dbReference>
<feature type="domain" description="Glycosyltransferase 2-like" evidence="4">
    <location>
        <begin position="5"/>
        <end position="160"/>
    </location>
</feature>
<proteinExistence type="inferred from homology"/>
<evidence type="ECO:0000313" key="5">
    <source>
        <dbReference type="EMBL" id="SVE49507.1"/>
    </source>
</evidence>
<organism evidence="5">
    <name type="scientific">marine metagenome</name>
    <dbReference type="NCBI Taxonomy" id="408172"/>
    <lineage>
        <taxon>unclassified sequences</taxon>
        <taxon>metagenomes</taxon>
        <taxon>ecological metagenomes</taxon>
    </lineage>
</organism>